<dbReference type="GO" id="GO:0008745">
    <property type="term" value="F:N-acetylmuramoyl-L-alanine amidase activity"/>
    <property type="evidence" value="ECO:0007669"/>
    <property type="project" value="InterPro"/>
</dbReference>
<sequence length="369" mass="39528">MKIVLDYGHCLSGADTGASGNGYREEVCTREIGKKVRAKLENLGHYVVVVSPDYALSVSESLRIRVSSANSAAADISVSIHLNAGGGRGTEIYTKGGSTLVEASNILKEMNVIGYINRGIKNGSELAVVGGIRTKSMLVECCFIDSSDMNIYNPERIANAIVKGLVGQEVTTPTEPEAPVNPPTTTPGTDRYLNLNKSVSRWRVYPLSKAPIIGNEVGFLAPSTYGGLSYKILGNPQSNVYTINTQTFGRVNIYAPNDNDSSITTNALYGDSTVVSPGTPGSSGGPSSSRRYLNLNKSVATWRVYSLNRAPVIGNEVGFLAPSRYGGLSYEILGNPQSDVYTINTETFGRVNIYAPRDNDSSITNNPIY</sequence>
<accession>A0A9X4B0M7</accession>
<dbReference type="Pfam" id="PF01520">
    <property type="entry name" value="Amidase_3"/>
    <property type="match status" value="1"/>
</dbReference>
<organism evidence="2 3">
    <name type="scientific">Clostridium tertium</name>
    <dbReference type="NCBI Taxonomy" id="1559"/>
    <lineage>
        <taxon>Bacteria</taxon>
        <taxon>Bacillati</taxon>
        <taxon>Bacillota</taxon>
        <taxon>Clostridia</taxon>
        <taxon>Eubacteriales</taxon>
        <taxon>Clostridiaceae</taxon>
        <taxon>Clostridium</taxon>
    </lineage>
</organism>
<proteinExistence type="predicted"/>
<dbReference type="SUPFAM" id="SSF53187">
    <property type="entry name" value="Zn-dependent exopeptidases"/>
    <property type="match status" value="1"/>
</dbReference>
<protein>
    <submittedName>
        <fullName evidence="2">N-acetylmuramoyl-L-alanine amidase</fullName>
    </submittedName>
</protein>
<dbReference type="AlphaFoldDB" id="A0A9X4B0M7"/>
<keyword evidence="3" id="KW-1185">Reference proteome</keyword>
<dbReference type="InterPro" id="IPR002508">
    <property type="entry name" value="MurNAc-LAA_cat"/>
</dbReference>
<dbReference type="GO" id="GO:0030288">
    <property type="term" value="C:outer membrane-bounded periplasmic space"/>
    <property type="evidence" value="ECO:0007669"/>
    <property type="project" value="TreeGrafter"/>
</dbReference>
<dbReference type="Proteomes" id="UP001141183">
    <property type="component" value="Unassembled WGS sequence"/>
</dbReference>
<dbReference type="RefSeq" id="WP_272470439.1">
    <property type="nucleotide sequence ID" value="NZ_JAMRYU010000013.1"/>
</dbReference>
<name>A0A9X4B0M7_9CLOT</name>
<dbReference type="SMART" id="SM00646">
    <property type="entry name" value="Ami_3"/>
    <property type="match status" value="1"/>
</dbReference>
<dbReference type="EMBL" id="JAMRYU010000013">
    <property type="protein sequence ID" value="MDC4241059.1"/>
    <property type="molecule type" value="Genomic_DNA"/>
</dbReference>
<comment type="caution">
    <text evidence="2">The sequence shown here is derived from an EMBL/GenBank/DDBJ whole genome shotgun (WGS) entry which is preliminary data.</text>
</comment>
<evidence type="ECO:0000259" key="1">
    <source>
        <dbReference type="SMART" id="SM00646"/>
    </source>
</evidence>
<dbReference type="Gene3D" id="3.40.630.40">
    <property type="entry name" value="Zn-dependent exopeptidases"/>
    <property type="match status" value="1"/>
</dbReference>
<evidence type="ECO:0000313" key="2">
    <source>
        <dbReference type="EMBL" id="MDC4241059.1"/>
    </source>
</evidence>
<dbReference type="PANTHER" id="PTHR30404:SF8">
    <property type="entry name" value="AUTOLYSIN PH-RELATED"/>
    <property type="match status" value="1"/>
</dbReference>
<dbReference type="InterPro" id="IPR050695">
    <property type="entry name" value="N-acetylmuramoyl_amidase_3"/>
</dbReference>
<reference evidence="2" key="1">
    <citation type="submission" date="2022-05" db="EMBL/GenBank/DDBJ databases">
        <title>Draft genome sequence of Clostridium tertium strain CP3 isolated from Peru.</title>
        <authorList>
            <person name="Hurtado R."/>
            <person name="Lima L."/>
            <person name="Sousa T."/>
            <person name="Jaiswal A.K."/>
            <person name="Tiwari S."/>
            <person name="Maturrano L."/>
            <person name="Brenig B."/>
            <person name="Azevedo V."/>
        </authorList>
    </citation>
    <scope>NUCLEOTIDE SEQUENCE</scope>
    <source>
        <strain evidence="2">CP3</strain>
    </source>
</reference>
<dbReference type="CDD" id="cd02696">
    <property type="entry name" value="MurNAc-LAA"/>
    <property type="match status" value="1"/>
</dbReference>
<gene>
    <name evidence="2" type="ORF">NE398_12905</name>
</gene>
<dbReference type="GO" id="GO:0009253">
    <property type="term" value="P:peptidoglycan catabolic process"/>
    <property type="evidence" value="ECO:0007669"/>
    <property type="project" value="InterPro"/>
</dbReference>
<dbReference type="PANTHER" id="PTHR30404">
    <property type="entry name" value="N-ACETYLMURAMOYL-L-ALANINE AMIDASE"/>
    <property type="match status" value="1"/>
</dbReference>
<feature type="domain" description="MurNAc-LAA" evidence="1">
    <location>
        <begin position="66"/>
        <end position="166"/>
    </location>
</feature>
<evidence type="ECO:0000313" key="3">
    <source>
        <dbReference type="Proteomes" id="UP001141183"/>
    </source>
</evidence>